<proteinExistence type="predicted"/>
<reference evidence="11" key="1">
    <citation type="journal article" date="2023" name="IScience">
        <title>Live-bearing cockroach genome reveals convergent evolutionary mechanisms linked to viviparity in insects and beyond.</title>
        <authorList>
            <person name="Fouks B."/>
            <person name="Harrison M.C."/>
            <person name="Mikhailova A.A."/>
            <person name="Marchal E."/>
            <person name="English S."/>
            <person name="Carruthers M."/>
            <person name="Jennings E.C."/>
            <person name="Chiamaka E.L."/>
            <person name="Frigard R.A."/>
            <person name="Pippel M."/>
            <person name="Attardo G.M."/>
            <person name="Benoit J.B."/>
            <person name="Bornberg-Bauer E."/>
            <person name="Tobe S.S."/>
        </authorList>
    </citation>
    <scope>NUCLEOTIDE SEQUENCE</scope>
    <source>
        <strain evidence="11">Stay&amp;Tobe</strain>
    </source>
</reference>
<dbReference type="GO" id="GO:0007165">
    <property type="term" value="P:signal transduction"/>
    <property type="evidence" value="ECO:0007669"/>
    <property type="project" value="UniProtKB-KW"/>
</dbReference>
<evidence type="ECO:0008006" key="13">
    <source>
        <dbReference type="Google" id="ProtNLM"/>
    </source>
</evidence>
<dbReference type="AlphaFoldDB" id="A0AAD7ZDT8"/>
<evidence type="ECO:0000256" key="7">
    <source>
        <dbReference type="ARBA" id="ARBA00023136"/>
    </source>
</evidence>
<dbReference type="GO" id="GO:0005549">
    <property type="term" value="F:odorant binding"/>
    <property type="evidence" value="ECO:0007669"/>
    <property type="project" value="InterPro"/>
</dbReference>
<evidence type="ECO:0000256" key="6">
    <source>
        <dbReference type="ARBA" id="ARBA00022989"/>
    </source>
</evidence>
<name>A0AAD7ZDT8_DIPPU</name>
<evidence type="ECO:0000256" key="2">
    <source>
        <dbReference type="ARBA" id="ARBA00022475"/>
    </source>
</evidence>
<gene>
    <name evidence="11" type="ORF">L9F63_005234</name>
</gene>
<dbReference type="Proteomes" id="UP001233999">
    <property type="component" value="Unassembled WGS sequence"/>
</dbReference>
<evidence type="ECO:0000256" key="1">
    <source>
        <dbReference type="ARBA" id="ARBA00004651"/>
    </source>
</evidence>
<keyword evidence="6 10" id="KW-1133">Transmembrane helix</keyword>
<evidence type="ECO:0000256" key="9">
    <source>
        <dbReference type="ARBA" id="ARBA00023224"/>
    </source>
</evidence>
<sequence length="185" mass="21856">MKVNDGIYVNYVEQRSVDSSENKNQTHEEQNKRVQRYLMDCIVFHQDLIRYATEVNNLLSPVMLVFFVFSEAMMCLSTFQFGKFDEKKFKFLWSVLLAAVWPLLVCLYGDDLVEQSIAVKQSVFNCRWYNRTVEFNKLMKMVMMRAQKPVSLKAGKFYVASLQTFADITHKVYAYFTLLKQMLDR</sequence>
<keyword evidence="9" id="KW-0807">Transducer</keyword>
<keyword evidence="7 10" id="KW-0472">Membrane</keyword>
<keyword evidence="2" id="KW-1003">Cell membrane</keyword>
<protein>
    <recommendedName>
        <fullName evidence="13">Odorant receptor</fullName>
    </recommendedName>
</protein>
<comment type="subcellular location">
    <subcellularLocation>
        <location evidence="1">Cell membrane</location>
        <topology evidence="1">Multi-pass membrane protein</topology>
    </subcellularLocation>
</comment>
<dbReference type="EMBL" id="JASPKZ010008874">
    <property type="protein sequence ID" value="KAJ9578505.1"/>
    <property type="molecule type" value="Genomic_DNA"/>
</dbReference>
<evidence type="ECO:0000256" key="5">
    <source>
        <dbReference type="ARBA" id="ARBA00022725"/>
    </source>
</evidence>
<accession>A0AAD7ZDT8</accession>
<evidence type="ECO:0000256" key="8">
    <source>
        <dbReference type="ARBA" id="ARBA00023170"/>
    </source>
</evidence>
<evidence type="ECO:0000256" key="4">
    <source>
        <dbReference type="ARBA" id="ARBA00022692"/>
    </source>
</evidence>
<keyword evidence="8" id="KW-0675">Receptor</keyword>
<keyword evidence="3" id="KW-0716">Sensory transduction</keyword>
<dbReference type="PANTHER" id="PTHR21137:SF35">
    <property type="entry name" value="ODORANT RECEPTOR 19A-RELATED"/>
    <property type="match status" value="1"/>
</dbReference>
<evidence type="ECO:0000256" key="10">
    <source>
        <dbReference type="SAM" id="Phobius"/>
    </source>
</evidence>
<dbReference type="Pfam" id="PF02949">
    <property type="entry name" value="7tm_6"/>
    <property type="match status" value="1"/>
</dbReference>
<comment type="caution">
    <text evidence="11">The sequence shown here is derived from an EMBL/GenBank/DDBJ whole genome shotgun (WGS) entry which is preliminary data.</text>
</comment>
<dbReference type="GO" id="GO:0005886">
    <property type="term" value="C:plasma membrane"/>
    <property type="evidence" value="ECO:0007669"/>
    <property type="project" value="UniProtKB-SubCell"/>
</dbReference>
<dbReference type="GO" id="GO:0004984">
    <property type="term" value="F:olfactory receptor activity"/>
    <property type="evidence" value="ECO:0007669"/>
    <property type="project" value="InterPro"/>
</dbReference>
<dbReference type="InterPro" id="IPR004117">
    <property type="entry name" value="7tm6_olfct_rcpt"/>
</dbReference>
<keyword evidence="12" id="KW-1185">Reference proteome</keyword>
<keyword evidence="5" id="KW-0552">Olfaction</keyword>
<evidence type="ECO:0000313" key="12">
    <source>
        <dbReference type="Proteomes" id="UP001233999"/>
    </source>
</evidence>
<evidence type="ECO:0000256" key="3">
    <source>
        <dbReference type="ARBA" id="ARBA00022606"/>
    </source>
</evidence>
<keyword evidence="4 10" id="KW-0812">Transmembrane</keyword>
<reference evidence="11" key="2">
    <citation type="submission" date="2023-05" db="EMBL/GenBank/DDBJ databases">
        <authorList>
            <person name="Fouks B."/>
        </authorList>
    </citation>
    <scope>NUCLEOTIDE SEQUENCE</scope>
    <source>
        <strain evidence="11">Stay&amp;Tobe</strain>
        <tissue evidence="11">Testes</tissue>
    </source>
</reference>
<evidence type="ECO:0000313" key="11">
    <source>
        <dbReference type="EMBL" id="KAJ9578505.1"/>
    </source>
</evidence>
<dbReference type="PANTHER" id="PTHR21137">
    <property type="entry name" value="ODORANT RECEPTOR"/>
    <property type="match status" value="1"/>
</dbReference>
<feature type="transmembrane region" description="Helical" evidence="10">
    <location>
        <begin position="58"/>
        <end position="79"/>
    </location>
</feature>
<feature type="transmembrane region" description="Helical" evidence="10">
    <location>
        <begin position="91"/>
        <end position="110"/>
    </location>
</feature>
<organism evidence="11 12">
    <name type="scientific">Diploptera punctata</name>
    <name type="common">Pacific beetle cockroach</name>
    <dbReference type="NCBI Taxonomy" id="6984"/>
    <lineage>
        <taxon>Eukaryota</taxon>
        <taxon>Metazoa</taxon>
        <taxon>Ecdysozoa</taxon>
        <taxon>Arthropoda</taxon>
        <taxon>Hexapoda</taxon>
        <taxon>Insecta</taxon>
        <taxon>Pterygota</taxon>
        <taxon>Neoptera</taxon>
        <taxon>Polyneoptera</taxon>
        <taxon>Dictyoptera</taxon>
        <taxon>Blattodea</taxon>
        <taxon>Blaberoidea</taxon>
        <taxon>Blaberidae</taxon>
        <taxon>Diplopterinae</taxon>
        <taxon>Diploptera</taxon>
    </lineage>
</organism>